<sequence>MPRDPKGAFCNLHLADHKCYQEFSCNQLHLHEAGPVRHRMNFFQKLAEIFVKEKVPRSEVVNRVKDSIFFARYGNKVTVKFHGTWVPFFKTLYTDGRLEQAFRQQHYSCNDYSCKNEHCKGIHCQDKKLPPHGKPMDLHNSPLIASELAEEADHIVSAVENTVMTPLSTPLISQLPTQDLWKATVRDYVRQSGIPQVEADETLLKTLQDVKISGTPLSSTSDRMTPIFDYPDLNGFN</sequence>
<evidence type="ECO:0000313" key="1">
    <source>
        <dbReference type="EMBL" id="CAD2215826.1"/>
    </source>
</evidence>
<reference evidence="1 2" key="1">
    <citation type="submission" date="2020-08" db="EMBL/GenBank/DDBJ databases">
        <authorList>
            <person name="Newling K."/>
            <person name="Davey J."/>
            <person name="Forrester S."/>
        </authorList>
    </citation>
    <scope>NUCLEOTIDE SEQUENCE [LARGE SCALE GENOMIC DNA]</scope>
    <source>
        <strain evidence="2">Crithidia deanei Carvalho (ATCC PRA-265)</strain>
    </source>
</reference>
<proteinExistence type="predicted"/>
<protein>
    <submittedName>
        <fullName evidence="1">Uncharacterized protein</fullName>
    </submittedName>
</protein>
<dbReference type="EMBL" id="LR877149">
    <property type="protein sequence ID" value="CAD2215826.1"/>
    <property type="molecule type" value="Genomic_DNA"/>
</dbReference>
<name>A0A7G2C7V5_9TRYP</name>
<dbReference type="Proteomes" id="UP000515908">
    <property type="component" value="Chromosome 05"/>
</dbReference>
<accession>A0A7G2C7V5</accession>
<gene>
    <name evidence="1" type="ORF">ADEAN_000328400</name>
</gene>
<dbReference type="VEuPathDB" id="TriTrypDB:ADEAN_000328400"/>
<organism evidence="1 2">
    <name type="scientific">Angomonas deanei</name>
    <dbReference type="NCBI Taxonomy" id="59799"/>
    <lineage>
        <taxon>Eukaryota</taxon>
        <taxon>Discoba</taxon>
        <taxon>Euglenozoa</taxon>
        <taxon>Kinetoplastea</taxon>
        <taxon>Metakinetoplastina</taxon>
        <taxon>Trypanosomatida</taxon>
        <taxon>Trypanosomatidae</taxon>
        <taxon>Strigomonadinae</taxon>
        <taxon>Angomonas</taxon>
    </lineage>
</organism>
<keyword evidence="2" id="KW-1185">Reference proteome</keyword>
<dbReference type="OrthoDB" id="276381at2759"/>
<evidence type="ECO:0000313" key="2">
    <source>
        <dbReference type="Proteomes" id="UP000515908"/>
    </source>
</evidence>
<dbReference type="AlphaFoldDB" id="A0A7G2C7V5"/>